<comment type="caution">
    <text evidence="2">The sequence shown here is derived from an EMBL/GenBank/DDBJ whole genome shotgun (WGS) entry which is preliminary data.</text>
</comment>
<feature type="transmembrane region" description="Helical" evidence="1">
    <location>
        <begin position="39"/>
        <end position="57"/>
    </location>
</feature>
<sequence length="151" mass="16317">MSEKLLALGGLLVVAIVGFGWAIYYAHRNGQSTLFLTKAFLITVFMGVGMFSIGFASDAWDKIMDGQEEYRKKDAIVVSVMPAGIVQGGVQTTDNALFFSSPYTSIETSKGVYRVSGSHIIQKGAEAEIQLRATGREYLCAGGNCMRLSSQ</sequence>
<protein>
    <submittedName>
        <fullName evidence="2">Uncharacterized protein</fullName>
    </submittedName>
</protein>
<evidence type="ECO:0000313" key="3">
    <source>
        <dbReference type="Proteomes" id="UP001158297"/>
    </source>
</evidence>
<keyword evidence="1" id="KW-1133">Transmembrane helix</keyword>
<reference evidence="2" key="1">
    <citation type="submission" date="2022-09" db="EMBL/GenBank/DDBJ databases">
        <title>Intensive care unit water sources are persistently colonized with multi-drug resistant bacteria and are the site of extensive horizontal gene transfer of antibiotic resistance genes.</title>
        <authorList>
            <person name="Diorio-Toth L."/>
        </authorList>
    </citation>
    <scope>NUCLEOTIDE SEQUENCE</scope>
    <source>
        <strain evidence="2">GD04130</strain>
    </source>
</reference>
<dbReference type="RefSeq" id="WP_279823171.1">
    <property type="nucleotide sequence ID" value="NZ_JAOCET010000002.1"/>
</dbReference>
<dbReference type="EMBL" id="JAODZU010000029">
    <property type="protein sequence ID" value="MDH0364876.1"/>
    <property type="molecule type" value="Genomic_DNA"/>
</dbReference>
<dbReference type="AlphaFoldDB" id="A0AA42L8S2"/>
<gene>
    <name evidence="2" type="ORF">N7330_17760</name>
</gene>
<name>A0AA42L8S2_9BURK</name>
<keyword evidence="1" id="KW-0472">Membrane</keyword>
<evidence type="ECO:0000313" key="2">
    <source>
        <dbReference type="EMBL" id="MDH0364876.1"/>
    </source>
</evidence>
<dbReference type="Proteomes" id="UP001158297">
    <property type="component" value="Unassembled WGS sequence"/>
</dbReference>
<proteinExistence type="predicted"/>
<keyword evidence="1" id="KW-0812">Transmembrane</keyword>
<organism evidence="2 3">
    <name type="scientific">Comamonas aquatica</name>
    <dbReference type="NCBI Taxonomy" id="225991"/>
    <lineage>
        <taxon>Bacteria</taxon>
        <taxon>Pseudomonadati</taxon>
        <taxon>Pseudomonadota</taxon>
        <taxon>Betaproteobacteria</taxon>
        <taxon>Burkholderiales</taxon>
        <taxon>Comamonadaceae</taxon>
        <taxon>Comamonas</taxon>
    </lineage>
</organism>
<accession>A0AA42L8S2</accession>
<feature type="transmembrane region" description="Helical" evidence="1">
    <location>
        <begin position="6"/>
        <end position="27"/>
    </location>
</feature>
<evidence type="ECO:0000256" key="1">
    <source>
        <dbReference type="SAM" id="Phobius"/>
    </source>
</evidence>